<proteinExistence type="predicted"/>
<dbReference type="RefSeq" id="WP_264749300.1">
    <property type="nucleotide sequence ID" value="NZ_JAPDHW010000003.1"/>
</dbReference>
<sequence>MIVGFSFLSVPYLVSNQFIFGSLVPISGKIKSSFPLIQSYIEFGTLQKIFTGIGFLYLLFSIFVKEVPGRIIKLVFLSGSLFHLFYNLFFQSAIGQWYFVSQMVFCGFFINDCCEKLNFKALTNHYTTKVLAILSIVFLCLIGWLKLTTSLSLQNNVFARNSKFEKKPNELVRETTLSLGKILPANSRIYIYDFPGKFAFYSNFNIIPADGLVANLNFFEQINSDRFPNFLKMKKIDYMLFPTHFQIRDKTQGFMGIDINNVNADNVIYLRNTLDKKIVDSLDEKDLVKIKSYPNPIKTWQPQYDSVTVYRLK</sequence>
<accession>A0ABT3HWL5</accession>
<gene>
    <name evidence="2" type="ORF">OMO38_05975</name>
</gene>
<feature type="transmembrane region" description="Helical" evidence="1">
    <location>
        <begin position="45"/>
        <end position="64"/>
    </location>
</feature>
<keyword evidence="3" id="KW-1185">Reference proteome</keyword>
<comment type="caution">
    <text evidence="2">The sequence shown here is derived from an EMBL/GenBank/DDBJ whole genome shotgun (WGS) entry which is preliminary data.</text>
</comment>
<dbReference type="Proteomes" id="UP001163731">
    <property type="component" value="Unassembled WGS sequence"/>
</dbReference>
<feature type="transmembrane region" description="Helical" evidence="1">
    <location>
        <begin position="126"/>
        <end position="145"/>
    </location>
</feature>
<protein>
    <submittedName>
        <fullName evidence="2">Uncharacterized protein</fullName>
    </submittedName>
</protein>
<organism evidence="2 3">
    <name type="scientific">Chryseobacterium kimseyorum</name>
    <dbReference type="NCBI Taxonomy" id="2984028"/>
    <lineage>
        <taxon>Bacteria</taxon>
        <taxon>Pseudomonadati</taxon>
        <taxon>Bacteroidota</taxon>
        <taxon>Flavobacteriia</taxon>
        <taxon>Flavobacteriales</taxon>
        <taxon>Weeksellaceae</taxon>
        <taxon>Chryseobacterium group</taxon>
        <taxon>Chryseobacterium</taxon>
    </lineage>
</organism>
<feature type="transmembrane region" description="Helical" evidence="1">
    <location>
        <begin position="96"/>
        <end position="114"/>
    </location>
</feature>
<evidence type="ECO:0000313" key="3">
    <source>
        <dbReference type="Proteomes" id="UP001163731"/>
    </source>
</evidence>
<keyword evidence="1" id="KW-1133">Transmembrane helix</keyword>
<keyword evidence="1" id="KW-0472">Membrane</keyword>
<reference evidence="2" key="1">
    <citation type="submission" date="2022-10" db="EMBL/GenBank/DDBJ databases">
        <title>Chryseobacterium babae sp. nov. isolated from the gut of the beetle Oryctes rhinoceros, and Chryseobacterium kimseyorum sp. nov., isolated from a stick insect rearing cage.</title>
        <authorList>
            <person name="Shelomi M."/>
            <person name="Han C.-J."/>
            <person name="Chen W.-M."/>
            <person name="Chen H.-K."/>
            <person name="Liaw S.-J."/>
            <person name="Muhle E."/>
            <person name="Clermont D."/>
        </authorList>
    </citation>
    <scope>NUCLEOTIDE SEQUENCE</scope>
    <source>
        <strain evidence="2">09-1422</strain>
    </source>
</reference>
<evidence type="ECO:0000256" key="1">
    <source>
        <dbReference type="SAM" id="Phobius"/>
    </source>
</evidence>
<feature type="transmembrane region" description="Helical" evidence="1">
    <location>
        <begin position="71"/>
        <end position="90"/>
    </location>
</feature>
<keyword evidence="1" id="KW-0812">Transmembrane</keyword>
<dbReference type="EMBL" id="JAPDHW010000003">
    <property type="protein sequence ID" value="MCW3168068.1"/>
    <property type="molecule type" value="Genomic_DNA"/>
</dbReference>
<evidence type="ECO:0000313" key="2">
    <source>
        <dbReference type="EMBL" id="MCW3168068.1"/>
    </source>
</evidence>
<name>A0ABT3HWL5_9FLAO</name>